<dbReference type="EnsemblMetazoa" id="GAUT042252-RA">
    <property type="protein sequence ID" value="GAUT042252-PA"/>
    <property type="gene ID" value="GAUT042252"/>
</dbReference>
<evidence type="ECO:0000313" key="1">
    <source>
        <dbReference type="EnsemblMetazoa" id="GAUT042252-PA"/>
    </source>
</evidence>
<proteinExistence type="predicted"/>
<dbReference type="AlphaFoldDB" id="A0A1A9VN43"/>
<protein>
    <submittedName>
        <fullName evidence="1">Uncharacterized protein</fullName>
    </submittedName>
</protein>
<sequence length="160" mass="18286">MKLFMYFAVFDGYFLDTERPIKCRRTEETIGRVGYRLALGKLSHPIGSLLATACGVFDERQLWNFHAFHDKCRRLVLASLSQPLDFHRLKRSVSAATNNNFHTLRLVIGVFKTPDAWTDECLNLHGLIARHITVSIESGILSIDFTLKTLFCDVVNTRKV</sequence>
<dbReference type="Proteomes" id="UP000078200">
    <property type="component" value="Unassembled WGS sequence"/>
</dbReference>
<keyword evidence="2" id="KW-1185">Reference proteome</keyword>
<organism evidence="1 2">
    <name type="scientific">Glossina austeni</name>
    <name type="common">Savannah tsetse fly</name>
    <dbReference type="NCBI Taxonomy" id="7395"/>
    <lineage>
        <taxon>Eukaryota</taxon>
        <taxon>Metazoa</taxon>
        <taxon>Ecdysozoa</taxon>
        <taxon>Arthropoda</taxon>
        <taxon>Hexapoda</taxon>
        <taxon>Insecta</taxon>
        <taxon>Pterygota</taxon>
        <taxon>Neoptera</taxon>
        <taxon>Endopterygota</taxon>
        <taxon>Diptera</taxon>
        <taxon>Brachycera</taxon>
        <taxon>Muscomorpha</taxon>
        <taxon>Hippoboscoidea</taxon>
        <taxon>Glossinidae</taxon>
        <taxon>Glossina</taxon>
    </lineage>
</organism>
<accession>A0A1A9VN43</accession>
<reference evidence="1" key="1">
    <citation type="submission" date="2020-05" db="UniProtKB">
        <authorList>
            <consortium name="EnsemblMetazoa"/>
        </authorList>
    </citation>
    <scope>IDENTIFICATION</scope>
    <source>
        <strain evidence="1">TTRI</strain>
    </source>
</reference>
<name>A0A1A9VN43_GLOAU</name>
<dbReference type="VEuPathDB" id="VectorBase:GAUT042252"/>
<evidence type="ECO:0000313" key="2">
    <source>
        <dbReference type="Proteomes" id="UP000078200"/>
    </source>
</evidence>